<reference evidence="1" key="1">
    <citation type="submission" date="2021-06" db="EMBL/GenBank/DDBJ databases">
        <authorList>
            <person name="Kallberg Y."/>
            <person name="Tangrot J."/>
            <person name="Rosling A."/>
        </authorList>
    </citation>
    <scope>NUCLEOTIDE SEQUENCE</scope>
    <source>
        <strain evidence="1">MA453B</strain>
    </source>
</reference>
<evidence type="ECO:0000313" key="2">
    <source>
        <dbReference type="Proteomes" id="UP000789405"/>
    </source>
</evidence>
<organism evidence="1 2">
    <name type="scientific">Dentiscutata erythropus</name>
    <dbReference type="NCBI Taxonomy" id="1348616"/>
    <lineage>
        <taxon>Eukaryota</taxon>
        <taxon>Fungi</taxon>
        <taxon>Fungi incertae sedis</taxon>
        <taxon>Mucoromycota</taxon>
        <taxon>Glomeromycotina</taxon>
        <taxon>Glomeromycetes</taxon>
        <taxon>Diversisporales</taxon>
        <taxon>Gigasporaceae</taxon>
        <taxon>Dentiscutata</taxon>
    </lineage>
</organism>
<protein>
    <submittedName>
        <fullName evidence="1">6732_t:CDS:1</fullName>
    </submittedName>
</protein>
<evidence type="ECO:0000313" key="1">
    <source>
        <dbReference type="EMBL" id="CAG8764223.1"/>
    </source>
</evidence>
<comment type="caution">
    <text evidence="1">The sequence shown here is derived from an EMBL/GenBank/DDBJ whole genome shotgun (WGS) entry which is preliminary data.</text>
</comment>
<dbReference type="AlphaFoldDB" id="A0A9N9NU50"/>
<sequence>MPSTISTICYITDHQENAINNDLSIVKAAGITCLRTNDVNLNVLLIAFYSNNQQNMVSFSTEDVLLVTGKFHFIEEQDDDGNSYPILKITLTDAVPLNIDPVNLPKFPLLINMTAVALENAEINQTDIVILIETKDYMDQDNVVQTFRSYHLTNAQHLTRISTTVKRGSVMFISGELIMVDETFIIHLRTSTDKSNTVEKAESYSKSKNRPKVTDLAKNTLNQETSNASTFQGY</sequence>
<dbReference type="EMBL" id="CAJVPY010017892">
    <property type="protein sequence ID" value="CAG8764223.1"/>
    <property type="molecule type" value="Genomic_DNA"/>
</dbReference>
<dbReference type="Proteomes" id="UP000789405">
    <property type="component" value="Unassembled WGS sequence"/>
</dbReference>
<accession>A0A9N9NU50</accession>
<keyword evidence="2" id="KW-1185">Reference proteome</keyword>
<name>A0A9N9NU50_9GLOM</name>
<proteinExistence type="predicted"/>
<gene>
    <name evidence="1" type="ORF">DERYTH_LOCUS18099</name>
</gene>
<dbReference type="OrthoDB" id="2429520at2759"/>